<accession>A0A0C9WZL4</accession>
<dbReference type="OrthoDB" id="2963168at2759"/>
<gene>
    <name evidence="1" type="ORF">K443DRAFT_683773</name>
</gene>
<organism evidence="1 2">
    <name type="scientific">Laccaria amethystina LaAM-08-1</name>
    <dbReference type="NCBI Taxonomy" id="1095629"/>
    <lineage>
        <taxon>Eukaryota</taxon>
        <taxon>Fungi</taxon>
        <taxon>Dikarya</taxon>
        <taxon>Basidiomycota</taxon>
        <taxon>Agaricomycotina</taxon>
        <taxon>Agaricomycetes</taxon>
        <taxon>Agaricomycetidae</taxon>
        <taxon>Agaricales</taxon>
        <taxon>Agaricineae</taxon>
        <taxon>Hydnangiaceae</taxon>
        <taxon>Laccaria</taxon>
    </lineage>
</organism>
<dbReference type="AlphaFoldDB" id="A0A0C9WZL4"/>
<dbReference type="CDD" id="cd10170">
    <property type="entry name" value="ASKHA_NBD_HSP70"/>
    <property type="match status" value="1"/>
</dbReference>
<dbReference type="STRING" id="1095629.A0A0C9WZL4"/>
<dbReference type="InterPro" id="IPR043129">
    <property type="entry name" value="ATPase_NBD"/>
</dbReference>
<proteinExistence type="predicted"/>
<reference evidence="1 2" key="1">
    <citation type="submission" date="2014-04" db="EMBL/GenBank/DDBJ databases">
        <authorList>
            <consortium name="DOE Joint Genome Institute"/>
            <person name="Kuo A."/>
            <person name="Kohler A."/>
            <person name="Nagy L.G."/>
            <person name="Floudas D."/>
            <person name="Copeland A."/>
            <person name="Barry K.W."/>
            <person name="Cichocki N."/>
            <person name="Veneault-Fourrey C."/>
            <person name="LaButti K."/>
            <person name="Lindquist E.A."/>
            <person name="Lipzen A."/>
            <person name="Lundell T."/>
            <person name="Morin E."/>
            <person name="Murat C."/>
            <person name="Sun H."/>
            <person name="Tunlid A."/>
            <person name="Henrissat B."/>
            <person name="Grigoriev I.V."/>
            <person name="Hibbett D.S."/>
            <person name="Martin F."/>
            <person name="Nordberg H.P."/>
            <person name="Cantor M.N."/>
            <person name="Hua S.X."/>
        </authorList>
    </citation>
    <scope>NUCLEOTIDE SEQUENCE [LARGE SCALE GENOMIC DNA]</scope>
    <source>
        <strain evidence="1 2">LaAM-08-1</strain>
    </source>
</reference>
<evidence type="ECO:0008006" key="3">
    <source>
        <dbReference type="Google" id="ProtNLM"/>
    </source>
</evidence>
<protein>
    <recommendedName>
        <fullName evidence="3">Actin-like ATPase domain-containing protein</fullName>
    </recommendedName>
</protein>
<dbReference type="EMBL" id="KN838795">
    <property type="protein sequence ID" value="KIJ94408.1"/>
    <property type="molecule type" value="Genomic_DNA"/>
</dbReference>
<reference evidence="2" key="2">
    <citation type="submission" date="2015-01" db="EMBL/GenBank/DDBJ databases">
        <title>Evolutionary Origins and Diversification of the Mycorrhizal Mutualists.</title>
        <authorList>
            <consortium name="DOE Joint Genome Institute"/>
            <consortium name="Mycorrhizal Genomics Consortium"/>
            <person name="Kohler A."/>
            <person name="Kuo A."/>
            <person name="Nagy L.G."/>
            <person name="Floudas D."/>
            <person name="Copeland A."/>
            <person name="Barry K.W."/>
            <person name="Cichocki N."/>
            <person name="Veneault-Fourrey C."/>
            <person name="LaButti K."/>
            <person name="Lindquist E.A."/>
            <person name="Lipzen A."/>
            <person name="Lundell T."/>
            <person name="Morin E."/>
            <person name="Murat C."/>
            <person name="Riley R."/>
            <person name="Ohm R."/>
            <person name="Sun H."/>
            <person name="Tunlid A."/>
            <person name="Henrissat B."/>
            <person name="Grigoriev I.V."/>
            <person name="Hibbett D.S."/>
            <person name="Martin F."/>
        </authorList>
    </citation>
    <scope>NUCLEOTIDE SEQUENCE [LARGE SCALE GENOMIC DNA]</scope>
    <source>
        <strain evidence="2">LaAM-08-1</strain>
    </source>
</reference>
<evidence type="ECO:0000313" key="2">
    <source>
        <dbReference type="Proteomes" id="UP000054477"/>
    </source>
</evidence>
<dbReference type="Proteomes" id="UP000054477">
    <property type="component" value="Unassembled WGS sequence"/>
</dbReference>
<dbReference type="Gene3D" id="3.90.640.10">
    <property type="entry name" value="Actin, Chain A, domain 4"/>
    <property type="match status" value="1"/>
</dbReference>
<evidence type="ECO:0000313" key="1">
    <source>
        <dbReference type="EMBL" id="KIJ94408.1"/>
    </source>
</evidence>
<dbReference type="SUPFAM" id="SSF53067">
    <property type="entry name" value="Actin-like ATPase domain"/>
    <property type="match status" value="2"/>
</dbReference>
<sequence length="593" mass="66602">MRSNRRPYQGPRTQLVVSVDIGTTFSAASVCILQPGTPPVFEEILRWPKQANPDAKVPTIVYYDSSGKARCFGAETDSPDTMAEVDEEGWIKAEWWKLHLRPDYLPKIDGIEIEIPELPPTRTVDDIFADFLEYVKGQLHVHVTSSHGNGESLWNSLYRNMDVVLTTPNGWEGRHQHRMRQAAMAAGLVNRGTQVKFVTEAEAAIIYTAESGKINDWLVEDEHLLVCDCGGGTVDITGYRIQNVSPLRLEEMSYPRCYLAGGVFVNQAAKIYLKERLHGSEWDDETIIEHAMQSFERNAKRFFGSTDGFMTVELGGSKGDIKRGIIRGRLKIQKADMISFFEPSIQAIIEGLEETLHGGGDVADKIIIGGGLSNSPYVFSQLQKWASKLGLKLSRPGGPVEKAVTSGALSWYLDASVSSRVAKFHYGTNVAIPFDSSDPEVACRESEKYQDILGEWKIDNAWSEIVEKNEKIKTGKEYSAWFHRSFTDDDELTVFMDLYAYRWSHPPRFIKDPGCSVVRDGFLHLCTVEADLTSCYAAAPYSTTHSKKGRRVKYLQYELLILLNETEVHARLRWKPDGPNSRLINGPAKIGYD</sequence>
<dbReference type="HOGENOM" id="CLU_009958_4_2_1"/>
<dbReference type="PANTHER" id="PTHR14187">
    <property type="entry name" value="ALPHA KINASE/ELONGATION FACTOR 2 KINASE"/>
    <property type="match status" value="1"/>
</dbReference>
<name>A0A0C9WZL4_9AGAR</name>
<dbReference type="Gene3D" id="3.30.420.40">
    <property type="match status" value="2"/>
</dbReference>
<dbReference type="PANTHER" id="PTHR14187:SF5">
    <property type="entry name" value="HEAT SHOCK 70 KDA PROTEIN 12A"/>
    <property type="match status" value="1"/>
</dbReference>
<keyword evidence="2" id="KW-1185">Reference proteome</keyword>